<accession>A0A6A6ELK2</accession>
<evidence type="ECO:0000256" key="1">
    <source>
        <dbReference type="SAM" id="MobiDB-lite"/>
    </source>
</evidence>
<dbReference type="EMBL" id="ML994615">
    <property type="protein sequence ID" value="KAF2192181.1"/>
    <property type="molecule type" value="Genomic_DNA"/>
</dbReference>
<dbReference type="OrthoDB" id="5118255at2759"/>
<evidence type="ECO:0000313" key="2">
    <source>
        <dbReference type="EMBL" id="KAF2192181.1"/>
    </source>
</evidence>
<protein>
    <submittedName>
        <fullName evidence="2">Uncharacterized protein</fullName>
    </submittedName>
</protein>
<gene>
    <name evidence="2" type="ORF">K469DRAFT_745686</name>
</gene>
<dbReference type="Proteomes" id="UP000800200">
    <property type="component" value="Unassembled WGS sequence"/>
</dbReference>
<organism evidence="2 3">
    <name type="scientific">Zopfia rhizophila CBS 207.26</name>
    <dbReference type="NCBI Taxonomy" id="1314779"/>
    <lineage>
        <taxon>Eukaryota</taxon>
        <taxon>Fungi</taxon>
        <taxon>Dikarya</taxon>
        <taxon>Ascomycota</taxon>
        <taxon>Pezizomycotina</taxon>
        <taxon>Dothideomycetes</taxon>
        <taxon>Dothideomycetes incertae sedis</taxon>
        <taxon>Zopfiaceae</taxon>
        <taxon>Zopfia</taxon>
    </lineage>
</organism>
<reference evidence="2" key="1">
    <citation type="journal article" date="2020" name="Stud. Mycol.">
        <title>101 Dothideomycetes genomes: a test case for predicting lifestyles and emergence of pathogens.</title>
        <authorList>
            <person name="Haridas S."/>
            <person name="Albert R."/>
            <person name="Binder M."/>
            <person name="Bloem J."/>
            <person name="Labutti K."/>
            <person name="Salamov A."/>
            <person name="Andreopoulos B."/>
            <person name="Baker S."/>
            <person name="Barry K."/>
            <person name="Bills G."/>
            <person name="Bluhm B."/>
            <person name="Cannon C."/>
            <person name="Castanera R."/>
            <person name="Culley D."/>
            <person name="Daum C."/>
            <person name="Ezra D."/>
            <person name="Gonzalez J."/>
            <person name="Henrissat B."/>
            <person name="Kuo A."/>
            <person name="Liang C."/>
            <person name="Lipzen A."/>
            <person name="Lutzoni F."/>
            <person name="Magnuson J."/>
            <person name="Mondo S."/>
            <person name="Nolan M."/>
            <person name="Ohm R."/>
            <person name="Pangilinan J."/>
            <person name="Park H.-J."/>
            <person name="Ramirez L."/>
            <person name="Alfaro M."/>
            <person name="Sun H."/>
            <person name="Tritt A."/>
            <person name="Yoshinaga Y."/>
            <person name="Zwiers L.-H."/>
            <person name="Turgeon B."/>
            <person name="Goodwin S."/>
            <person name="Spatafora J."/>
            <person name="Crous P."/>
            <person name="Grigoriev I."/>
        </authorList>
    </citation>
    <scope>NUCLEOTIDE SEQUENCE</scope>
    <source>
        <strain evidence="2">CBS 207.26</strain>
    </source>
</reference>
<evidence type="ECO:0000313" key="3">
    <source>
        <dbReference type="Proteomes" id="UP000800200"/>
    </source>
</evidence>
<proteinExistence type="predicted"/>
<feature type="region of interest" description="Disordered" evidence="1">
    <location>
        <begin position="60"/>
        <end position="86"/>
    </location>
</feature>
<keyword evidence="3" id="KW-1185">Reference proteome</keyword>
<dbReference type="AlphaFoldDB" id="A0A6A6ELK2"/>
<sequence>MYVVGTLLNGVEDILNPAFRTIQFGDSPSQLTVVTLLRNAWTAAIPEDIEKTDASTALSKFTRENGNPGKDYGSPAKHPQNANKDEVDTRWRSQILYTYNHLFYDIGNMLPEVNCSLGHHHPPNHTSFTVSYPSSSSHHPIHEWDKNIVFLPAFLDKDLELRVSRIKTKDGEVEVQEMGVFNENHMTEAWFVAKGVKIRIEIVVKGDGEEKSEEREGVAAVFVVGILCTEEHEQNNKIDGKRDDE</sequence>
<name>A0A6A6ELK2_9PEZI</name>